<accession>A2C330</accession>
<dbReference type="HOGENOM" id="CLU_2194617_0_0_3"/>
<name>A2C330_PROM1</name>
<protein>
    <submittedName>
        <fullName evidence="1">Uncharacterized protein</fullName>
    </submittedName>
</protein>
<dbReference type="KEGG" id="pme:NATL1_13321"/>
<proteinExistence type="predicted"/>
<dbReference type="AlphaFoldDB" id="A2C330"/>
<reference evidence="2" key="1">
    <citation type="journal article" date="2007" name="PLoS Genet.">
        <title>Patterns and implications of gene gain and loss in the evolution of Prochlorococcus.</title>
        <authorList>
            <person name="Kettler G.C."/>
            <person name="Martiny A.C."/>
            <person name="Huang K."/>
            <person name="Zucker J."/>
            <person name="Coleman M.L."/>
            <person name="Rodrigue S."/>
            <person name="Chen F."/>
            <person name="Lapidus A."/>
            <person name="Ferriera S."/>
            <person name="Johnson J."/>
            <person name="Steglich C."/>
            <person name="Church G.M."/>
            <person name="Richardson P."/>
            <person name="Chisholm S.W."/>
        </authorList>
    </citation>
    <scope>NUCLEOTIDE SEQUENCE [LARGE SCALE GENOMIC DNA]</scope>
    <source>
        <strain evidence="2">NATL1A</strain>
    </source>
</reference>
<evidence type="ECO:0000313" key="2">
    <source>
        <dbReference type="Proteomes" id="UP000002592"/>
    </source>
</evidence>
<evidence type="ECO:0000313" key="1">
    <source>
        <dbReference type="EMBL" id="ABM75890.1"/>
    </source>
</evidence>
<gene>
    <name evidence="1" type="ordered locus">NATL1_13321</name>
</gene>
<sequence length="108" mass="12915">MKFYLPIYQDLNDYFAVRTKTISRIAIADIMDNSMLIRWYSKIFDSYLLVKDLKGFGYFESDYSHGYVQATFRFNKLALEVIRFQLDLRGLTRRNTREISIIEEAMKC</sequence>
<organism evidence="1 2">
    <name type="scientific">Prochlorococcus marinus (strain NATL1A)</name>
    <dbReference type="NCBI Taxonomy" id="167555"/>
    <lineage>
        <taxon>Bacteria</taxon>
        <taxon>Bacillati</taxon>
        <taxon>Cyanobacteriota</taxon>
        <taxon>Cyanophyceae</taxon>
        <taxon>Synechococcales</taxon>
        <taxon>Prochlorococcaceae</taxon>
        <taxon>Prochlorococcus</taxon>
    </lineage>
</organism>
<dbReference type="EMBL" id="CP000553">
    <property type="protein sequence ID" value="ABM75890.1"/>
    <property type="molecule type" value="Genomic_DNA"/>
</dbReference>
<dbReference type="Proteomes" id="UP000002592">
    <property type="component" value="Chromosome"/>
</dbReference>